<protein>
    <submittedName>
        <fullName evidence="2">Uncharacterized protein</fullName>
    </submittedName>
</protein>
<proteinExistence type="predicted"/>
<keyword evidence="1" id="KW-0812">Transmembrane</keyword>
<organism evidence="2 3">
    <name type="scientific">Sphingobium cupriresistens LL01</name>
    <dbReference type="NCBI Taxonomy" id="1420583"/>
    <lineage>
        <taxon>Bacteria</taxon>
        <taxon>Pseudomonadati</taxon>
        <taxon>Pseudomonadota</taxon>
        <taxon>Alphaproteobacteria</taxon>
        <taxon>Sphingomonadales</taxon>
        <taxon>Sphingomonadaceae</taxon>
        <taxon>Sphingobium</taxon>
    </lineage>
</organism>
<keyword evidence="1" id="KW-1133">Transmembrane helix</keyword>
<dbReference type="AlphaFoldDB" id="A0A0J7XR49"/>
<evidence type="ECO:0000313" key="3">
    <source>
        <dbReference type="Proteomes" id="UP000052232"/>
    </source>
</evidence>
<keyword evidence="3" id="KW-1185">Reference proteome</keyword>
<dbReference type="EMBL" id="JACT01000004">
    <property type="protein sequence ID" value="KMS54162.1"/>
    <property type="molecule type" value="Genomic_DNA"/>
</dbReference>
<evidence type="ECO:0000256" key="1">
    <source>
        <dbReference type="SAM" id="Phobius"/>
    </source>
</evidence>
<reference evidence="2 3" key="1">
    <citation type="journal article" date="2015" name="G3 (Bethesda)">
        <title>Insights into Ongoing Evolution of the Hexachlorocyclohexane Catabolic Pathway from Comparative Genomics of Ten Sphingomonadaceae Strains.</title>
        <authorList>
            <person name="Pearce S.L."/>
            <person name="Oakeshott J.G."/>
            <person name="Pandey G."/>
        </authorList>
    </citation>
    <scope>NUCLEOTIDE SEQUENCE [LARGE SCALE GENOMIC DNA]</scope>
    <source>
        <strain evidence="2 3">LL01</strain>
    </source>
</reference>
<evidence type="ECO:0000313" key="2">
    <source>
        <dbReference type="EMBL" id="KMS54162.1"/>
    </source>
</evidence>
<accession>A0A0J7XR49</accession>
<dbReference type="Proteomes" id="UP000052232">
    <property type="component" value="Unassembled WGS sequence"/>
</dbReference>
<gene>
    <name evidence="2" type="ORF">V473_16050</name>
</gene>
<comment type="caution">
    <text evidence="2">The sequence shown here is derived from an EMBL/GenBank/DDBJ whole genome shotgun (WGS) entry which is preliminary data.</text>
</comment>
<keyword evidence="1" id="KW-0472">Membrane</keyword>
<name>A0A0J7XR49_9SPHN</name>
<sequence>MLTFQPHKSVIQTKIPSSMMHAILLAMGLSFIPGHSIFMHGS</sequence>
<feature type="transmembrane region" description="Helical" evidence="1">
    <location>
        <begin position="21"/>
        <end position="39"/>
    </location>
</feature>
<dbReference type="PATRIC" id="fig|1420583.3.peg.3009"/>